<evidence type="ECO:0000313" key="2">
    <source>
        <dbReference type="Proteomes" id="UP000315469"/>
    </source>
</evidence>
<dbReference type="EMBL" id="VHJB01000030">
    <property type="protein sequence ID" value="TPV42709.1"/>
    <property type="molecule type" value="Genomic_DNA"/>
</dbReference>
<name>A0ABY2ZTL1_9GAMM</name>
<keyword evidence="2" id="KW-1185">Reference proteome</keyword>
<comment type="caution">
    <text evidence="1">The sequence shown here is derived from an EMBL/GenBank/DDBJ whole genome shotgun (WGS) entry which is preliminary data.</text>
</comment>
<gene>
    <name evidence="1" type="ORF">FJW02_02705</name>
</gene>
<evidence type="ECO:0000313" key="1">
    <source>
        <dbReference type="EMBL" id="TPV42709.1"/>
    </source>
</evidence>
<protein>
    <submittedName>
        <fullName evidence="1">Uncharacterized protein</fullName>
    </submittedName>
</protein>
<dbReference type="Proteomes" id="UP000315469">
    <property type="component" value="Unassembled WGS sequence"/>
</dbReference>
<organism evidence="1 2">
    <name type="scientific">Pantoea eucalypti</name>
    <dbReference type="NCBI Taxonomy" id="470933"/>
    <lineage>
        <taxon>Bacteria</taxon>
        <taxon>Pseudomonadati</taxon>
        <taxon>Pseudomonadota</taxon>
        <taxon>Gammaproteobacteria</taxon>
        <taxon>Enterobacterales</taxon>
        <taxon>Erwiniaceae</taxon>
        <taxon>Pantoea</taxon>
    </lineage>
</organism>
<accession>A0ABY2ZTL1</accession>
<proteinExistence type="predicted"/>
<reference evidence="1 2" key="1">
    <citation type="submission" date="2019-06" db="EMBL/GenBank/DDBJ databases">
        <title>Taxogenomics and systematics of the genus Pantoea.</title>
        <authorList>
            <person name="Tambong J.T."/>
        </authorList>
    </citation>
    <scope>NUCLEOTIDE SEQUENCE [LARGE SCALE GENOMIC DNA]</scope>
    <source>
        <strain evidence="1 2">LMG 24197</strain>
    </source>
</reference>
<sequence>MFYRRENDRFFSYSEVLDFLETFFQKRIKNEEYREEMNAIIDGSRKNKTVSIRAIDVCFMNYRKVIGDFSLPTDEEMEIWKQLFNFWQ</sequence>